<organism evidence="9 10">
    <name type="scientific">Planctomicrobium piriforme</name>
    <dbReference type="NCBI Taxonomy" id="1576369"/>
    <lineage>
        <taxon>Bacteria</taxon>
        <taxon>Pseudomonadati</taxon>
        <taxon>Planctomycetota</taxon>
        <taxon>Planctomycetia</taxon>
        <taxon>Planctomycetales</taxon>
        <taxon>Planctomycetaceae</taxon>
        <taxon>Planctomicrobium</taxon>
    </lineage>
</organism>
<evidence type="ECO:0000256" key="5">
    <source>
        <dbReference type="ARBA" id="ARBA00022801"/>
    </source>
</evidence>
<evidence type="ECO:0000313" key="9">
    <source>
        <dbReference type="EMBL" id="SFI90190.1"/>
    </source>
</evidence>
<dbReference type="RefSeq" id="WP_092052474.1">
    <property type="nucleotide sequence ID" value="NZ_FOQD01000013.1"/>
</dbReference>
<comment type="cofactor">
    <cofactor evidence="1">
        <name>Ca(2+)</name>
        <dbReference type="ChEBI" id="CHEBI:29108"/>
    </cofactor>
</comment>
<dbReference type="Proteomes" id="UP000199518">
    <property type="component" value="Unassembled WGS sequence"/>
</dbReference>
<keyword evidence="5" id="KW-0378">Hydrolase</keyword>
<dbReference type="GO" id="GO:0004423">
    <property type="term" value="F:iduronate-2-sulfatase activity"/>
    <property type="evidence" value="ECO:0007669"/>
    <property type="project" value="InterPro"/>
</dbReference>
<dbReference type="OrthoDB" id="9782218at2"/>
<dbReference type="InterPro" id="IPR000917">
    <property type="entry name" value="Sulfatase_N"/>
</dbReference>
<evidence type="ECO:0000256" key="1">
    <source>
        <dbReference type="ARBA" id="ARBA00001913"/>
    </source>
</evidence>
<dbReference type="AlphaFoldDB" id="A0A1I3M076"/>
<dbReference type="InterPro" id="IPR024607">
    <property type="entry name" value="Sulfatase_CS"/>
</dbReference>
<evidence type="ECO:0000256" key="4">
    <source>
        <dbReference type="ARBA" id="ARBA00022729"/>
    </source>
</evidence>
<keyword evidence="3" id="KW-0479">Metal-binding</keyword>
<sequence>MKIASLISFVFAGLALLLMTSNMSQAQQKKNVLFLIADDLNCDLHCYGHPQVQSPRIDSLAQQGVLFERAYCQFPLCSPSRSSFLTGRRPNENGVLTNPRGGKNVSQLETLSPNFREYVPETVTLPQLFRKNGYRVARVGKLYHYGVPNQIGTSGLDDPQSWDFVVNPAGRDKAEEHLVTSLITGNFGGTLSWLAAEGTDLEQTDGLTATSACSLLESFQDQPFFLAVGFFRPHTPYVAPKAYYDAIDPRSIPLPQLSEDDRQRLPAPAYLSGKKEQETMNDGQRRAAIQAYHASISFMDAQVGRVLDALDRLKLRDNTIVVMTSDHGYHMYEHGLWQKQSLFENSARVPLIISAPGMKGNGQKTQALAELVDLYPTLAGLCELKAPDYLDGVSLQPVLEDPARSVKQAAFTQVRRGNFDGHSVRTDRWRYTRWDNGSKGEQLFDMQADPGESRNLAGDSQHAAVVAELKGLLQQTYSAPPAEPVAPKKAAAAQ</sequence>
<evidence type="ECO:0000256" key="2">
    <source>
        <dbReference type="ARBA" id="ARBA00008779"/>
    </source>
</evidence>
<keyword evidence="10" id="KW-1185">Reference proteome</keyword>
<gene>
    <name evidence="9" type="ORF">SAMN05421753_113116</name>
</gene>
<feature type="chain" id="PRO_5011681659" evidence="7">
    <location>
        <begin position="27"/>
        <end position="494"/>
    </location>
</feature>
<evidence type="ECO:0000256" key="3">
    <source>
        <dbReference type="ARBA" id="ARBA00022723"/>
    </source>
</evidence>
<dbReference type="GO" id="GO:0005737">
    <property type="term" value="C:cytoplasm"/>
    <property type="evidence" value="ECO:0007669"/>
    <property type="project" value="TreeGrafter"/>
</dbReference>
<feature type="domain" description="Sulfatase N-terminal" evidence="8">
    <location>
        <begin position="30"/>
        <end position="381"/>
    </location>
</feature>
<dbReference type="PROSITE" id="PS00523">
    <property type="entry name" value="SULFATASE_1"/>
    <property type="match status" value="1"/>
</dbReference>
<evidence type="ECO:0000256" key="7">
    <source>
        <dbReference type="SAM" id="SignalP"/>
    </source>
</evidence>
<reference evidence="10" key="1">
    <citation type="submission" date="2016-10" db="EMBL/GenBank/DDBJ databases">
        <authorList>
            <person name="Varghese N."/>
            <person name="Submissions S."/>
        </authorList>
    </citation>
    <scope>NUCLEOTIDE SEQUENCE [LARGE SCALE GENOMIC DNA]</scope>
    <source>
        <strain evidence="10">DSM 26348</strain>
    </source>
</reference>
<comment type="similarity">
    <text evidence="2">Belongs to the sulfatase family.</text>
</comment>
<dbReference type="CDD" id="cd16030">
    <property type="entry name" value="iduronate-2-sulfatase"/>
    <property type="match status" value="1"/>
</dbReference>
<name>A0A1I3M076_9PLAN</name>
<dbReference type="PANTHER" id="PTHR45953">
    <property type="entry name" value="IDURONATE 2-SULFATASE"/>
    <property type="match status" value="1"/>
</dbReference>
<dbReference type="EMBL" id="FOQD01000013">
    <property type="protein sequence ID" value="SFI90190.1"/>
    <property type="molecule type" value="Genomic_DNA"/>
</dbReference>
<evidence type="ECO:0000313" key="10">
    <source>
        <dbReference type="Proteomes" id="UP000199518"/>
    </source>
</evidence>
<dbReference type="InterPro" id="IPR035874">
    <property type="entry name" value="IDS"/>
</dbReference>
<dbReference type="PANTHER" id="PTHR45953:SF1">
    <property type="entry name" value="IDURONATE 2-SULFATASE"/>
    <property type="match status" value="1"/>
</dbReference>
<dbReference type="GO" id="GO:0046872">
    <property type="term" value="F:metal ion binding"/>
    <property type="evidence" value="ECO:0007669"/>
    <property type="project" value="UniProtKB-KW"/>
</dbReference>
<dbReference type="InterPro" id="IPR017850">
    <property type="entry name" value="Alkaline_phosphatase_core_sf"/>
</dbReference>
<dbReference type="Pfam" id="PF00884">
    <property type="entry name" value="Sulfatase"/>
    <property type="match status" value="1"/>
</dbReference>
<protein>
    <submittedName>
        <fullName evidence="9">Arylsulfatase A</fullName>
    </submittedName>
</protein>
<dbReference type="Gene3D" id="3.40.720.10">
    <property type="entry name" value="Alkaline Phosphatase, subunit A"/>
    <property type="match status" value="1"/>
</dbReference>
<evidence type="ECO:0000259" key="8">
    <source>
        <dbReference type="Pfam" id="PF00884"/>
    </source>
</evidence>
<keyword evidence="6" id="KW-0106">Calcium</keyword>
<keyword evidence="4 7" id="KW-0732">Signal</keyword>
<proteinExistence type="inferred from homology"/>
<feature type="signal peptide" evidence="7">
    <location>
        <begin position="1"/>
        <end position="26"/>
    </location>
</feature>
<dbReference type="SUPFAM" id="SSF53649">
    <property type="entry name" value="Alkaline phosphatase-like"/>
    <property type="match status" value="1"/>
</dbReference>
<accession>A0A1I3M076</accession>
<dbReference type="STRING" id="1576369.SAMN05421753_113116"/>
<evidence type="ECO:0000256" key="6">
    <source>
        <dbReference type="ARBA" id="ARBA00022837"/>
    </source>
</evidence>